<feature type="domain" description="M23ase beta-sheet core" evidence="2">
    <location>
        <begin position="305"/>
        <end position="396"/>
    </location>
</feature>
<dbReference type="AlphaFoldDB" id="A0AAE3TBY2"/>
<gene>
    <name evidence="3" type="ORF">P0M35_06700</name>
</gene>
<keyword evidence="4" id="KW-1185">Reference proteome</keyword>
<comment type="caution">
    <text evidence="3">The sequence shown here is derived from an EMBL/GenBank/DDBJ whole genome shotgun (WGS) entry which is preliminary data.</text>
</comment>
<evidence type="ECO:0000256" key="1">
    <source>
        <dbReference type="SAM" id="Coils"/>
    </source>
</evidence>
<organism evidence="3 4">
    <name type="scientific">Stygiobacter electus</name>
    <dbReference type="NCBI Taxonomy" id="3032292"/>
    <lineage>
        <taxon>Bacteria</taxon>
        <taxon>Pseudomonadati</taxon>
        <taxon>Ignavibacteriota</taxon>
        <taxon>Ignavibacteria</taxon>
        <taxon>Ignavibacteriales</taxon>
        <taxon>Melioribacteraceae</taxon>
        <taxon>Stygiobacter</taxon>
    </lineage>
</organism>
<evidence type="ECO:0000259" key="2">
    <source>
        <dbReference type="Pfam" id="PF01551"/>
    </source>
</evidence>
<dbReference type="Pfam" id="PF01551">
    <property type="entry name" value="Peptidase_M23"/>
    <property type="match status" value="1"/>
</dbReference>
<proteinExistence type="predicted"/>
<keyword evidence="1" id="KW-0175">Coiled coil</keyword>
<dbReference type="GO" id="GO:0004222">
    <property type="term" value="F:metalloendopeptidase activity"/>
    <property type="evidence" value="ECO:0007669"/>
    <property type="project" value="TreeGrafter"/>
</dbReference>
<feature type="coiled-coil region" evidence="1">
    <location>
        <begin position="159"/>
        <end position="210"/>
    </location>
</feature>
<dbReference type="InterPro" id="IPR016047">
    <property type="entry name" value="M23ase_b-sheet_dom"/>
</dbReference>
<protein>
    <submittedName>
        <fullName evidence="3">Peptidoglycan DD-metalloendopeptidase family protein</fullName>
    </submittedName>
</protein>
<dbReference type="PANTHER" id="PTHR21666">
    <property type="entry name" value="PEPTIDASE-RELATED"/>
    <property type="match status" value="1"/>
</dbReference>
<dbReference type="InterPro" id="IPR050570">
    <property type="entry name" value="Cell_wall_metabolism_enzyme"/>
</dbReference>
<dbReference type="Gene3D" id="6.10.250.3150">
    <property type="match status" value="1"/>
</dbReference>
<dbReference type="InterPro" id="IPR011055">
    <property type="entry name" value="Dup_hybrid_motif"/>
</dbReference>
<dbReference type="CDD" id="cd12797">
    <property type="entry name" value="M23_peptidase"/>
    <property type="match status" value="1"/>
</dbReference>
<evidence type="ECO:0000313" key="4">
    <source>
        <dbReference type="Proteomes" id="UP001221302"/>
    </source>
</evidence>
<reference evidence="3" key="1">
    <citation type="submission" date="2023-03" db="EMBL/GenBank/DDBJ databases">
        <title>Stygiobacter electus gen. nov., sp. nov., facultatively anaerobic thermotolerant bacterium of the class Ignavibacteria from a well of Yessentuki mineral water deposit.</title>
        <authorList>
            <person name="Podosokorskaya O.A."/>
            <person name="Elcheninov A.G."/>
            <person name="Petrova N.F."/>
            <person name="Zavarzina D.G."/>
            <person name="Kublanov I.V."/>
            <person name="Merkel A.Y."/>
        </authorList>
    </citation>
    <scope>NUCLEOTIDE SEQUENCE</scope>
    <source>
        <strain evidence="3">09-Me</strain>
    </source>
</reference>
<accession>A0AAE3TBY2</accession>
<dbReference type="Proteomes" id="UP001221302">
    <property type="component" value="Unassembled WGS sequence"/>
</dbReference>
<evidence type="ECO:0000313" key="3">
    <source>
        <dbReference type="EMBL" id="MDF1611833.1"/>
    </source>
</evidence>
<dbReference type="RefSeq" id="WP_321535599.1">
    <property type="nucleotide sequence ID" value="NZ_JARGDL010000007.1"/>
</dbReference>
<feature type="coiled-coil region" evidence="1">
    <location>
        <begin position="29"/>
        <end position="112"/>
    </location>
</feature>
<dbReference type="Gene3D" id="2.70.70.10">
    <property type="entry name" value="Glucose Permease (Domain IIA)"/>
    <property type="match status" value="1"/>
</dbReference>
<name>A0AAE3TBY2_9BACT</name>
<sequence>MMHLLLKYKIIFILLFISSITFPQVKDSINVKNRELKRIRAEITQLENELKSKSLKEKESLQTLEIINRKNLLISKLINNLIAEENEKEKLIEKVEQNSKFIEENIQNLKDQYSRYVVWLYKHQGINFWKFIFDAESFNQMLVRYQYFKYISNKNKNLLDKLNYNKGQLNNLKDTLEIQRKEKELLANQKLKEKNELEKIEKEKRDLISILKHDKKIIAKEITSKRQAEIVIKNLIANLIERDRKNKIKKFENNQYKNLSQSFDYKSLQSFVELKGRLGWPIKEGKIIRPFGENKNEKLNTITLNYGIDILSKIKSNVLAVAEGIVSAIDWIPGYGSIVILTHRDDFRTVYGHISNIAVKEGEKLKAGSVLGQVNESLEGNILHFEIWNERNYQNPEIWLSRR</sequence>
<dbReference type="EMBL" id="JARGDL010000007">
    <property type="protein sequence ID" value="MDF1611833.1"/>
    <property type="molecule type" value="Genomic_DNA"/>
</dbReference>
<dbReference type="PANTHER" id="PTHR21666:SF270">
    <property type="entry name" value="MUREIN HYDROLASE ACTIVATOR ENVC"/>
    <property type="match status" value="1"/>
</dbReference>
<dbReference type="SUPFAM" id="SSF51261">
    <property type="entry name" value="Duplicated hybrid motif"/>
    <property type="match status" value="1"/>
</dbReference>